<proteinExistence type="predicted"/>
<dbReference type="OrthoDB" id="2688393at2759"/>
<reference evidence="2" key="2">
    <citation type="submission" date="2015-01" db="EMBL/GenBank/DDBJ databases">
        <title>Evolutionary Origins and Diversification of the Mycorrhizal Mutualists.</title>
        <authorList>
            <consortium name="DOE Joint Genome Institute"/>
            <consortium name="Mycorrhizal Genomics Consortium"/>
            <person name="Kohler A."/>
            <person name="Kuo A."/>
            <person name="Nagy L.G."/>
            <person name="Floudas D."/>
            <person name="Copeland A."/>
            <person name="Barry K.W."/>
            <person name="Cichocki N."/>
            <person name="Veneault-Fourrey C."/>
            <person name="LaButti K."/>
            <person name="Lindquist E.A."/>
            <person name="Lipzen A."/>
            <person name="Lundell T."/>
            <person name="Morin E."/>
            <person name="Murat C."/>
            <person name="Riley R."/>
            <person name="Ohm R."/>
            <person name="Sun H."/>
            <person name="Tunlid A."/>
            <person name="Henrissat B."/>
            <person name="Grigoriev I.V."/>
            <person name="Hibbett D.S."/>
            <person name="Martin F."/>
        </authorList>
    </citation>
    <scope>NUCLEOTIDE SEQUENCE [LARGE SCALE GENOMIC DNA]</scope>
    <source>
        <strain evidence="2">441</strain>
    </source>
</reference>
<dbReference type="HOGENOM" id="CLU_2677842_0_0_1"/>
<accession>A0A0C9ZK24</accession>
<feature type="non-terminal residue" evidence="1">
    <location>
        <position position="1"/>
    </location>
</feature>
<name>A0A0C9ZK24_9AGAM</name>
<organism evidence="1 2">
    <name type="scientific">Pisolithus microcarpus 441</name>
    <dbReference type="NCBI Taxonomy" id="765257"/>
    <lineage>
        <taxon>Eukaryota</taxon>
        <taxon>Fungi</taxon>
        <taxon>Dikarya</taxon>
        <taxon>Basidiomycota</taxon>
        <taxon>Agaricomycotina</taxon>
        <taxon>Agaricomycetes</taxon>
        <taxon>Agaricomycetidae</taxon>
        <taxon>Boletales</taxon>
        <taxon>Sclerodermatineae</taxon>
        <taxon>Pisolithaceae</taxon>
        <taxon>Pisolithus</taxon>
    </lineage>
</organism>
<gene>
    <name evidence="1" type="ORF">PISMIDRAFT_74571</name>
</gene>
<dbReference type="Proteomes" id="UP000054018">
    <property type="component" value="Unassembled WGS sequence"/>
</dbReference>
<feature type="non-terminal residue" evidence="1">
    <location>
        <position position="75"/>
    </location>
</feature>
<protein>
    <submittedName>
        <fullName evidence="1">Uncharacterized protein</fullName>
    </submittedName>
</protein>
<sequence>IMQDHFMQVFLGASKNYKGRKTFMENFDDNLHAMKCQDNLYYPFASVGDWQMAEWIELSGPSMAQMDKFLSMQFV</sequence>
<evidence type="ECO:0000313" key="1">
    <source>
        <dbReference type="EMBL" id="KIK29651.1"/>
    </source>
</evidence>
<reference evidence="1 2" key="1">
    <citation type="submission" date="2014-04" db="EMBL/GenBank/DDBJ databases">
        <authorList>
            <consortium name="DOE Joint Genome Institute"/>
            <person name="Kuo A."/>
            <person name="Kohler A."/>
            <person name="Costa M.D."/>
            <person name="Nagy L.G."/>
            <person name="Floudas D."/>
            <person name="Copeland A."/>
            <person name="Barry K.W."/>
            <person name="Cichocki N."/>
            <person name="Veneault-Fourrey C."/>
            <person name="LaButti K."/>
            <person name="Lindquist E.A."/>
            <person name="Lipzen A."/>
            <person name="Lundell T."/>
            <person name="Morin E."/>
            <person name="Murat C."/>
            <person name="Sun H."/>
            <person name="Tunlid A."/>
            <person name="Henrissat B."/>
            <person name="Grigoriev I.V."/>
            <person name="Hibbett D.S."/>
            <person name="Martin F."/>
            <person name="Nordberg H.P."/>
            <person name="Cantor M.N."/>
            <person name="Hua S.X."/>
        </authorList>
    </citation>
    <scope>NUCLEOTIDE SEQUENCE [LARGE SCALE GENOMIC DNA]</scope>
    <source>
        <strain evidence="1 2">441</strain>
    </source>
</reference>
<evidence type="ECO:0000313" key="2">
    <source>
        <dbReference type="Proteomes" id="UP000054018"/>
    </source>
</evidence>
<dbReference type="EMBL" id="KN833689">
    <property type="protein sequence ID" value="KIK29651.1"/>
    <property type="molecule type" value="Genomic_DNA"/>
</dbReference>
<dbReference type="AlphaFoldDB" id="A0A0C9ZK24"/>
<keyword evidence="2" id="KW-1185">Reference proteome</keyword>